<evidence type="ECO:0008006" key="3">
    <source>
        <dbReference type="Google" id="ProtNLM"/>
    </source>
</evidence>
<organism evidence="1 2">
    <name type="scientific">Coleophoma crateriformis</name>
    <dbReference type="NCBI Taxonomy" id="565419"/>
    <lineage>
        <taxon>Eukaryota</taxon>
        <taxon>Fungi</taxon>
        <taxon>Dikarya</taxon>
        <taxon>Ascomycota</taxon>
        <taxon>Pezizomycotina</taxon>
        <taxon>Leotiomycetes</taxon>
        <taxon>Helotiales</taxon>
        <taxon>Dermateaceae</taxon>
        <taxon>Coleophoma</taxon>
    </lineage>
</organism>
<sequence length="126" mass="14178">MQWFTRASNGLNQFVNPVSLAASGWKFYLVYNVWLIFESTTIWFLYPETKGRTALEEMAIGVKGRDAHAALGGKASIVEGRLGELRQSRNSDSNTSENGMKYTPEGPGRFLIETHRLYRNISACRA</sequence>
<dbReference type="InterPro" id="IPR036259">
    <property type="entry name" value="MFS_trans_sf"/>
</dbReference>
<reference evidence="1 2" key="1">
    <citation type="journal article" date="2018" name="IMA Fungus">
        <title>IMA Genome-F 9: Draft genome sequence of Annulohypoxylon stygium, Aspergillus mulundensis, Berkeleyomyces basicola (syn. Thielaviopsis basicola), Ceratocystis smalleyi, two Cercospora beticola strains, Coleophoma cylindrospora, Fusarium fracticaudum, Phialophora cf. hyalina, and Morchella septimelata.</title>
        <authorList>
            <person name="Wingfield B.D."/>
            <person name="Bills G.F."/>
            <person name="Dong Y."/>
            <person name="Huang W."/>
            <person name="Nel W.J."/>
            <person name="Swalarsk-Parry B.S."/>
            <person name="Vaghefi N."/>
            <person name="Wilken P.M."/>
            <person name="An Z."/>
            <person name="de Beer Z.W."/>
            <person name="De Vos L."/>
            <person name="Chen L."/>
            <person name="Duong T.A."/>
            <person name="Gao Y."/>
            <person name="Hammerbacher A."/>
            <person name="Kikkert J.R."/>
            <person name="Li Y."/>
            <person name="Li H."/>
            <person name="Li K."/>
            <person name="Li Q."/>
            <person name="Liu X."/>
            <person name="Ma X."/>
            <person name="Naidoo K."/>
            <person name="Pethybridge S.J."/>
            <person name="Sun J."/>
            <person name="Steenkamp E.T."/>
            <person name="van der Nest M.A."/>
            <person name="van Wyk S."/>
            <person name="Wingfield M.J."/>
            <person name="Xiong C."/>
            <person name="Yue Q."/>
            <person name="Zhang X."/>
        </authorList>
    </citation>
    <scope>NUCLEOTIDE SEQUENCE [LARGE SCALE GENOMIC DNA]</scope>
    <source>
        <strain evidence="1 2">BP5796</strain>
    </source>
</reference>
<dbReference type="AlphaFoldDB" id="A0A3D8SMW0"/>
<dbReference type="OrthoDB" id="6612291at2759"/>
<dbReference type="EMBL" id="PDLN01000004">
    <property type="protein sequence ID" value="RDW87679.1"/>
    <property type="molecule type" value="Genomic_DNA"/>
</dbReference>
<accession>A0A3D8SMW0</accession>
<dbReference type="Gene3D" id="1.20.1250.20">
    <property type="entry name" value="MFS general substrate transporter like domains"/>
    <property type="match status" value="1"/>
</dbReference>
<proteinExistence type="predicted"/>
<dbReference type="Proteomes" id="UP000256328">
    <property type="component" value="Unassembled WGS sequence"/>
</dbReference>
<evidence type="ECO:0000313" key="2">
    <source>
        <dbReference type="Proteomes" id="UP000256328"/>
    </source>
</evidence>
<name>A0A3D8SMW0_9HELO</name>
<keyword evidence="2" id="KW-1185">Reference proteome</keyword>
<protein>
    <recommendedName>
        <fullName evidence="3">Major facilitator superfamily (MFS) profile domain-containing protein</fullName>
    </recommendedName>
</protein>
<gene>
    <name evidence="1" type="ORF">BP5796_03373</name>
</gene>
<comment type="caution">
    <text evidence="1">The sequence shown here is derived from an EMBL/GenBank/DDBJ whole genome shotgun (WGS) entry which is preliminary data.</text>
</comment>
<evidence type="ECO:0000313" key="1">
    <source>
        <dbReference type="EMBL" id="RDW87679.1"/>
    </source>
</evidence>